<dbReference type="EMBL" id="CP127247">
    <property type="protein sequence ID" value="WIY24382.1"/>
    <property type="molecule type" value="Genomic_DNA"/>
</dbReference>
<protein>
    <submittedName>
        <fullName evidence="1">Uncharacterized protein</fullName>
    </submittedName>
</protein>
<sequence length="327" mass="37454">MKLVEQVETLAQSKRQNPVGVDMLVSRAKRYLAKPEHRIQLSDLISDEVECITERLDQDDMGTRGNMTPEEFQRRIAVYEGATEGLSKVCGLVGRWGDQENIEQVIEGITALVDHAESERSGLRSFLEVRGYPAVLAYQGAALGLMKSSNWQGFRNLLLSEVDTGRPQPESMFSAVSPMQWKGGDRDRWNNYYGTGQNLFVPMIDRLHDEIFASWGKSFMSSMGGFTTAFLLSEMLTAFFHCEGMDKEEFKRRSVDAQERNNGFVWMPIGRACWDRTYQERVLPKFENENFKKELLNAGFLKGEAGYLDLAVKNYTACVEKSRWWYR</sequence>
<gene>
    <name evidence="1" type="ORF">QPJ95_17610</name>
</gene>
<keyword evidence="2" id="KW-1185">Reference proteome</keyword>
<reference evidence="1 2" key="1">
    <citation type="submission" date="2023-06" db="EMBL/GenBank/DDBJ databases">
        <title>Parasedimentitalea psychrophila sp. nov., a psychrophilic bacterium isolated from deep-sea sediment.</title>
        <authorList>
            <person name="Li A."/>
        </authorList>
    </citation>
    <scope>NUCLEOTIDE SEQUENCE [LARGE SCALE GENOMIC DNA]</scope>
    <source>
        <strain evidence="1 2">QS115</strain>
    </source>
</reference>
<dbReference type="Proteomes" id="UP001238334">
    <property type="component" value="Chromosome"/>
</dbReference>
<dbReference type="KEGG" id="ppso:QPJ95_17610"/>
<accession>A0A9Y2KZ23</accession>
<dbReference type="RefSeq" id="WP_270921148.1">
    <property type="nucleotide sequence ID" value="NZ_CP127247.1"/>
</dbReference>
<proteinExistence type="predicted"/>
<organism evidence="1 2">
    <name type="scientific">Parasedimentitalea psychrophila</name>
    <dbReference type="NCBI Taxonomy" id="2997337"/>
    <lineage>
        <taxon>Bacteria</taxon>
        <taxon>Pseudomonadati</taxon>
        <taxon>Pseudomonadota</taxon>
        <taxon>Alphaproteobacteria</taxon>
        <taxon>Rhodobacterales</taxon>
        <taxon>Paracoccaceae</taxon>
        <taxon>Parasedimentitalea</taxon>
    </lineage>
</organism>
<dbReference type="AlphaFoldDB" id="A0A9Y2KZ23"/>
<name>A0A9Y2KZ23_9RHOB</name>
<evidence type="ECO:0000313" key="2">
    <source>
        <dbReference type="Proteomes" id="UP001238334"/>
    </source>
</evidence>
<evidence type="ECO:0000313" key="1">
    <source>
        <dbReference type="EMBL" id="WIY24382.1"/>
    </source>
</evidence>